<evidence type="ECO:0000259" key="1">
    <source>
        <dbReference type="Pfam" id="PF03869"/>
    </source>
</evidence>
<proteinExistence type="predicted"/>
<name>A0ABR7NFQ7_9FIRM</name>
<evidence type="ECO:0000313" key="2">
    <source>
        <dbReference type="EMBL" id="MBC8575236.1"/>
    </source>
</evidence>
<accession>A0ABR7NFQ7</accession>
<dbReference type="InterPro" id="IPR005569">
    <property type="entry name" value="Arc_DNA-bd_dom"/>
</dbReference>
<dbReference type="GO" id="GO:0003677">
    <property type="term" value="F:DNA binding"/>
    <property type="evidence" value="ECO:0007669"/>
    <property type="project" value="UniProtKB-KW"/>
</dbReference>
<dbReference type="RefSeq" id="WP_262398884.1">
    <property type="nucleotide sequence ID" value="NZ_JACRTB010000003.1"/>
</dbReference>
<dbReference type="InterPro" id="IPR013321">
    <property type="entry name" value="Arc_rbn_hlx_hlx"/>
</dbReference>
<reference evidence="2 3" key="1">
    <citation type="submission" date="2020-08" db="EMBL/GenBank/DDBJ databases">
        <title>Genome public.</title>
        <authorList>
            <person name="Liu C."/>
            <person name="Sun Q."/>
        </authorList>
    </citation>
    <scope>NUCLEOTIDE SEQUENCE [LARGE SCALE GENOMIC DNA]</scope>
    <source>
        <strain evidence="2 3">BX1</strain>
    </source>
</reference>
<dbReference type="EMBL" id="JACRTB010000003">
    <property type="protein sequence ID" value="MBC8575236.1"/>
    <property type="molecule type" value="Genomic_DNA"/>
</dbReference>
<dbReference type="Proteomes" id="UP000658131">
    <property type="component" value="Unassembled WGS sequence"/>
</dbReference>
<dbReference type="Gene3D" id="1.10.1220.10">
    <property type="entry name" value="Met repressor-like"/>
    <property type="match status" value="1"/>
</dbReference>
<dbReference type="Pfam" id="PF03869">
    <property type="entry name" value="Arc"/>
    <property type="match status" value="1"/>
</dbReference>
<sequence>MQNTTPFSLRIPRELLERLKRLARCNKRSANREAEQILEEYIDRWEKEHPVP</sequence>
<dbReference type="SUPFAM" id="SSF47598">
    <property type="entry name" value="Ribbon-helix-helix"/>
    <property type="match status" value="1"/>
</dbReference>
<evidence type="ECO:0000313" key="3">
    <source>
        <dbReference type="Proteomes" id="UP000658131"/>
    </source>
</evidence>
<comment type="caution">
    <text evidence="2">The sequence shown here is derived from an EMBL/GenBank/DDBJ whole genome shotgun (WGS) entry which is preliminary data.</text>
</comment>
<organism evidence="2 3">
    <name type="scientific">Yanshouia hominis</name>
    <dbReference type="NCBI Taxonomy" id="2763673"/>
    <lineage>
        <taxon>Bacteria</taxon>
        <taxon>Bacillati</taxon>
        <taxon>Bacillota</taxon>
        <taxon>Clostridia</taxon>
        <taxon>Eubacteriales</taxon>
        <taxon>Oscillospiraceae</taxon>
        <taxon>Yanshouia</taxon>
    </lineage>
</organism>
<dbReference type="InterPro" id="IPR010985">
    <property type="entry name" value="Ribbon_hlx_hlx"/>
</dbReference>
<keyword evidence="3" id="KW-1185">Reference proteome</keyword>
<keyword evidence="2" id="KW-0238">DNA-binding</keyword>
<protein>
    <submittedName>
        <fullName evidence="2">Arc family DNA-binding protein</fullName>
    </submittedName>
</protein>
<gene>
    <name evidence="2" type="ORF">H8717_02260</name>
</gene>
<feature type="domain" description="Arc-like DNA binding" evidence="1">
    <location>
        <begin position="5"/>
        <end position="40"/>
    </location>
</feature>